<dbReference type="PANTHER" id="PTHR48044:SF23">
    <property type="entry name" value="ANTHOCYANIDIN 3-O-GLUCOSYLTRANSFERASE-LIKE"/>
    <property type="match status" value="1"/>
</dbReference>
<protein>
    <recommendedName>
        <fullName evidence="2">Glycosyltransferase N-terminal domain-containing protein</fullName>
    </recommendedName>
</protein>
<dbReference type="EMBL" id="CAUOFW020008835">
    <property type="protein sequence ID" value="CAK9183978.1"/>
    <property type="molecule type" value="Genomic_DNA"/>
</dbReference>
<sequence length="191" mass="21469">MANQHHHNHGQNGQKDTQVVVVMVPPPAQGHLNQLLHLSRLITAYNLPVHYVTPTTHNRQVKLRAQGWDPLAITNLHFHEFPISSFVSPPPDPNASSPHPAQMLPLFRASLSLREPVGSLLRSLSSTTERVIVIHDSLMVPWSRTSLQYRTQSLTAFKRFWDILPQVNEAVSIGVNLDHCAMELVRQRLGA</sequence>
<evidence type="ECO:0000256" key="1">
    <source>
        <dbReference type="ARBA" id="ARBA00009995"/>
    </source>
</evidence>
<dbReference type="GO" id="GO:1901135">
    <property type="term" value="P:carbohydrate derivative metabolic process"/>
    <property type="evidence" value="ECO:0007669"/>
    <property type="project" value="UniProtKB-ARBA"/>
</dbReference>
<feature type="domain" description="Glycosyltransferase N-terminal" evidence="2">
    <location>
        <begin position="18"/>
        <end position="139"/>
    </location>
</feature>
<proteinExistence type="inferred from homology"/>
<evidence type="ECO:0000313" key="5">
    <source>
        <dbReference type="Proteomes" id="UP001642360"/>
    </source>
</evidence>
<organism evidence="3 5">
    <name type="scientific">Ilex paraguariensis</name>
    <name type="common">yerba mate</name>
    <dbReference type="NCBI Taxonomy" id="185542"/>
    <lineage>
        <taxon>Eukaryota</taxon>
        <taxon>Viridiplantae</taxon>
        <taxon>Streptophyta</taxon>
        <taxon>Embryophyta</taxon>
        <taxon>Tracheophyta</taxon>
        <taxon>Spermatophyta</taxon>
        <taxon>Magnoliopsida</taxon>
        <taxon>eudicotyledons</taxon>
        <taxon>Gunneridae</taxon>
        <taxon>Pentapetalae</taxon>
        <taxon>asterids</taxon>
        <taxon>campanulids</taxon>
        <taxon>Aquifoliales</taxon>
        <taxon>Aquifoliaceae</taxon>
        <taxon>Ilex</taxon>
    </lineage>
</organism>
<dbReference type="InterPro" id="IPR058980">
    <property type="entry name" value="Glyco_transf_N"/>
</dbReference>
<gene>
    <name evidence="3" type="ORF">ILEXP_LOCUS23999</name>
    <name evidence="4" type="ORF">ILEXP_LOCUS54279</name>
</gene>
<evidence type="ECO:0000313" key="4">
    <source>
        <dbReference type="EMBL" id="CAK9183978.1"/>
    </source>
</evidence>
<dbReference type="Pfam" id="PF26168">
    <property type="entry name" value="Glyco_transf_N"/>
    <property type="match status" value="1"/>
</dbReference>
<evidence type="ECO:0000313" key="3">
    <source>
        <dbReference type="EMBL" id="CAK9155587.1"/>
    </source>
</evidence>
<reference evidence="3 5" key="1">
    <citation type="submission" date="2024-02" db="EMBL/GenBank/DDBJ databases">
        <authorList>
            <person name="Vignale AGUSTIN F."/>
            <person name="Sosa J E."/>
            <person name="Modenutti C."/>
        </authorList>
    </citation>
    <scope>NUCLEOTIDE SEQUENCE [LARGE SCALE GENOMIC DNA]</scope>
</reference>
<dbReference type="PANTHER" id="PTHR48044">
    <property type="entry name" value="GLYCOSYLTRANSFERASE"/>
    <property type="match status" value="1"/>
</dbReference>
<dbReference type="EMBL" id="CAUOFW020002724">
    <property type="protein sequence ID" value="CAK9155587.1"/>
    <property type="molecule type" value="Genomic_DNA"/>
</dbReference>
<dbReference type="Gene3D" id="3.40.50.2000">
    <property type="entry name" value="Glycogen Phosphorylase B"/>
    <property type="match status" value="1"/>
</dbReference>
<dbReference type="AlphaFoldDB" id="A0ABC8SEJ4"/>
<comment type="similarity">
    <text evidence="1">Belongs to the UDP-glycosyltransferase family.</text>
</comment>
<name>A0ABC8SEJ4_9AQUA</name>
<keyword evidence="5" id="KW-1185">Reference proteome</keyword>
<dbReference type="SUPFAM" id="SSF53756">
    <property type="entry name" value="UDP-Glycosyltransferase/glycogen phosphorylase"/>
    <property type="match status" value="1"/>
</dbReference>
<comment type="caution">
    <text evidence="3">The sequence shown here is derived from an EMBL/GenBank/DDBJ whole genome shotgun (WGS) entry which is preliminary data.</text>
</comment>
<evidence type="ECO:0000259" key="2">
    <source>
        <dbReference type="Pfam" id="PF26168"/>
    </source>
</evidence>
<dbReference type="Proteomes" id="UP001642360">
    <property type="component" value="Unassembled WGS sequence"/>
</dbReference>
<accession>A0ABC8SEJ4</accession>
<dbReference type="GO" id="GO:0008194">
    <property type="term" value="F:UDP-glycosyltransferase activity"/>
    <property type="evidence" value="ECO:0007669"/>
    <property type="project" value="UniProtKB-ARBA"/>
</dbReference>